<dbReference type="EMBL" id="VAHF01000002">
    <property type="protein sequence ID" value="TXG69147.1"/>
    <property type="molecule type" value="Genomic_DNA"/>
</dbReference>
<dbReference type="OrthoDB" id="191037at2759"/>
<evidence type="ECO:0000313" key="3">
    <source>
        <dbReference type="Proteomes" id="UP000323000"/>
    </source>
</evidence>
<dbReference type="Gene3D" id="2.120.10.80">
    <property type="entry name" value="Kelch-type beta propeller"/>
    <property type="match status" value="1"/>
</dbReference>
<protein>
    <recommendedName>
        <fullName evidence="4">F-box domain-containing protein</fullName>
    </recommendedName>
</protein>
<organism evidence="2 3">
    <name type="scientific">Acer yangbiense</name>
    <dbReference type="NCBI Taxonomy" id="1000413"/>
    <lineage>
        <taxon>Eukaryota</taxon>
        <taxon>Viridiplantae</taxon>
        <taxon>Streptophyta</taxon>
        <taxon>Embryophyta</taxon>
        <taxon>Tracheophyta</taxon>
        <taxon>Spermatophyta</taxon>
        <taxon>Magnoliopsida</taxon>
        <taxon>eudicotyledons</taxon>
        <taxon>Gunneridae</taxon>
        <taxon>Pentapetalae</taxon>
        <taxon>rosids</taxon>
        <taxon>malvids</taxon>
        <taxon>Sapindales</taxon>
        <taxon>Sapindaceae</taxon>
        <taxon>Hippocastanoideae</taxon>
        <taxon>Acereae</taxon>
        <taxon>Acer</taxon>
    </lineage>
</organism>
<evidence type="ECO:0000256" key="1">
    <source>
        <dbReference type="SAM" id="MobiDB-lite"/>
    </source>
</evidence>
<keyword evidence="3" id="KW-1185">Reference proteome</keyword>
<dbReference type="SUPFAM" id="SSF117281">
    <property type="entry name" value="Kelch motif"/>
    <property type="match status" value="1"/>
</dbReference>
<evidence type="ECO:0000313" key="2">
    <source>
        <dbReference type="EMBL" id="TXG69147.1"/>
    </source>
</evidence>
<name>A0A5C7IIG7_9ROSI</name>
<dbReference type="InterPro" id="IPR006652">
    <property type="entry name" value="Kelch_1"/>
</dbReference>
<gene>
    <name evidence="2" type="ORF">EZV62_004082</name>
</gene>
<dbReference type="Proteomes" id="UP000323000">
    <property type="component" value="Chromosome 2"/>
</dbReference>
<feature type="region of interest" description="Disordered" evidence="1">
    <location>
        <begin position="431"/>
        <end position="455"/>
    </location>
</feature>
<reference evidence="3" key="1">
    <citation type="journal article" date="2019" name="Gigascience">
        <title>De novo genome assembly of the endangered Acer yangbiense, a plant species with extremely small populations endemic to Yunnan Province, China.</title>
        <authorList>
            <person name="Yang J."/>
            <person name="Wariss H.M."/>
            <person name="Tao L."/>
            <person name="Zhang R."/>
            <person name="Yun Q."/>
            <person name="Hollingsworth P."/>
            <person name="Dao Z."/>
            <person name="Luo G."/>
            <person name="Guo H."/>
            <person name="Ma Y."/>
            <person name="Sun W."/>
        </authorList>
    </citation>
    <scope>NUCLEOTIDE SEQUENCE [LARGE SCALE GENOMIC DNA]</scope>
    <source>
        <strain evidence="3">cv. Malutang</strain>
    </source>
</reference>
<comment type="caution">
    <text evidence="2">The sequence shown here is derived from an EMBL/GenBank/DDBJ whole genome shotgun (WGS) entry which is preliminary data.</text>
</comment>
<dbReference type="SMART" id="SM00612">
    <property type="entry name" value="Kelch"/>
    <property type="match status" value="2"/>
</dbReference>
<dbReference type="PANTHER" id="PTHR46407:SF3">
    <property type="entry name" value="OS02G0208700 PROTEIN"/>
    <property type="match status" value="1"/>
</dbReference>
<dbReference type="GO" id="GO:0080037">
    <property type="term" value="P:negative regulation of cytokinin-activated signaling pathway"/>
    <property type="evidence" value="ECO:0007669"/>
    <property type="project" value="InterPro"/>
</dbReference>
<sequence>MDLIPDLPNHIALECLIRVTYDQFSRVASVCSEWMKEIKLPEFRRLRKTSCRSQKIIVMSQARVDPNRKKAGVIKRFANPIYRVTLLELDTGHWSELPPLPGFSNGLPMFCQLAAVGLNIVVMGGLDPVTWEVSNSVFVFNFVSGKWHRGPDMPGVRRSFYGCASDHDRMVYVAGGHDEDKNALRSAIAYDVEKDEWIQLPDMARQRDECKGIFHDGKFHVIGGYRTEMQGRFEKSAEVFDVAKSLWGDVQKDFLEALTCPRTCTVGSDKDFYMSHKGDVVALKHDKWQVVAKIPTEVCKVAYMTTWQGKLLVIGCASYSEPHTAYVLDLKSYKWTKMESQEKFSGHVQSVAYNDPPDLSEDEKIRIAKAMQTKMETHRFGSLVTEQKLQEYVKRARASEKNTTPSRLGEVTAIDALEGLRKRKRKVATVVASSRMGNAKAPRALPPSRKDFGTS</sequence>
<accession>A0A5C7IIG7</accession>
<dbReference type="AlphaFoldDB" id="A0A5C7IIG7"/>
<proteinExistence type="predicted"/>
<dbReference type="PANTHER" id="PTHR46407">
    <property type="entry name" value="OS02G0208700 PROTEIN"/>
    <property type="match status" value="1"/>
</dbReference>
<dbReference type="InterPro" id="IPR044595">
    <property type="entry name" value="KMD1-4"/>
</dbReference>
<dbReference type="InterPro" id="IPR015915">
    <property type="entry name" value="Kelch-typ_b-propeller"/>
</dbReference>
<dbReference type="GO" id="GO:2000762">
    <property type="term" value="P:regulation of phenylpropanoid metabolic process"/>
    <property type="evidence" value="ECO:0007669"/>
    <property type="project" value="InterPro"/>
</dbReference>
<evidence type="ECO:0008006" key="4">
    <source>
        <dbReference type="Google" id="ProtNLM"/>
    </source>
</evidence>
<dbReference type="Pfam" id="PF01344">
    <property type="entry name" value="Kelch_1"/>
    <property type="match status" value="2"/>
</dbReference>